<comment type="subcellular location">
    <subcellularLocation>
        <location evidence="1">Membrane</location>
        <topology evidence="1">Multi-pass membrane protein</topology>
    </subcellularLocation>
</comment>
<dbReference type="SUPFAM" id="SSF161111">
    <property type="entry name" value="Cation efflux protein transmembrane domain-like"/>
    <property type="match status" value="1"/>
</dbReference>
<feature type="domain" description="Cation efflux protein transmembrane" evidence="6">
    <location>
        <begin position="16"/>
        <end position="180"/>
    </location>
</feature>
<reference evidence="7 8" key="1">
    <citation type="submission" date="2019-12" db="EMBL/GenBank/DDBJ databases">
        <title>Rhizobium genotypes associated with high levels of biological nitrogen fixation by grain legumes in a temperate-maritime cropping system.</title>
        <authorList>
            <person name="Maluk M."/>
            <person name="Francesc Ferrando Molina F."/>
            <person name="Lopez Del Egido L."/>
            <person name="Lafos M."/>
            <person name="Langarica-Fuentes A."/>
            <person name="Gebre Yohannes G."/>
            <person name="Young M.W."/>
            <person name="Martin P."/>
            <person name="Gantlett R."/>
            <person name="Kenicer G."/>
            <person name="Hawes C."/>
            <person name="Begg G.S."/>
            <person name="Quilliam R.S."/>
            <person name="Squire G.R."/>
            <person name="Poole P.S."/>
            <person name="Young P.W."/>
            <person name="Iannetta P.M."/>
            <person name="James E.K."/>
        </authorList>
    </citation>
    <scope>NUCLEOTIDE SEQUENCE [LARGE SCALE GENOMIC DNA]</scope>
    <source>
        <strain evidence="7 8">JHI54</strain>
    </source>
</reference>
<dbReference type="GO" id="GO:0008324">
    <property type="term" value="F:monoatomic cation transmembrane transporter activity"/>
    <property type="evidence" value="ECO:0007669"/>
    <property type="project" value="InterPro"/>
</dbReference>
<comment type="caution">
    <text evidence="7">The sequence shown here is derived from an EMBL/GenBank/DDBJ whole genome shotgun (WGS) entry which is preliminary data.</text>
</comment>
<feature type="transmembrane region" description="Helical" evidence="5">
    <location>
        <begin position="71"/>
        <end position="91"/>
    </location>
</feature>
<organism evidence="7 8">
    <name type="scientific">Rhizobium leguminosarum</name>
    <dbReference type="NCBI Taxonomy" id="384"/>
    <lineage>
        <taxon>Bacteria</taxon>
        <taxon>Pseudomonadati</taxon>
        <taxon>Pseudomonadota</taxon>
        <taxon>Alphaproteobacteria</taxon>
        <taxon>Hyphomicrobiales</taxon>
        <taxon>Rhizobiaceae</taxon>
        <taxon>Rhizobium/Agrobacterium group</taxon>
        <taxon>Rhizobium</taxon>
    </lineage>
</organism>
<dbReference type="Pfam" id="PF01545">
    <property type="entry name" value="Cation_efflux"/>
    <property type="match status" value="1"/>
</dbReference>
<dbReference type="EMBL" id="WUFV01000030">
    <property type="protein sequence ID" value="NEK19494.1"/>
    <property type="molecule type" value="Genomic_DNA"/>
</dbReference>
<sequence length="198" mass="20984">MLNRYLDTPVRKVIALVAFLNLAYFGVEFAVALKIGSVSLFADSVDFLEDASVNLLILLALAWSARGRARVGMALALILLAPGVATLWTAFQHFMTMVPPEPLALGLTGAGALVVNLSCAFMLSAYRYHSGSLTRAAFLSARNDALANIAIIAAGLVTAFLWQSAWPDLIVGLAIAAINVDAAKEVWAAAREEHQAAA</sequence>
<keyword evidence="4 5" id="KW-0472">Membrane</keyword>
<dbReference type="Proteomes" id="UP000471705">
    <property type="component" value="Unassembled WGS sequence"/>
</dbReference>
<keyword evidence="3 5" id="KW-1133">Transmembrane helix</keyword>
<evidence type="ECO:0000256" key="4">
    <source>
        <dbReference type="ARBA" id="ARBA00023136"/>
    </source>
</evidence>
<feature type="transmembrane region" description="Helical" evidence="5">
    <location>
        <begin position="145"/>
        <end position="163"/>
    </location>
</feature>
<evidence type="ECO:0000259" key="6">
    <source>
        <dbReference type="Pfam" id="PF01545"/>
    </source>
</evidence>
<evidence type="ECO:0000256" key="5">
    <source>
        <dbReference type="SAM" id="Phobius"/>
    </source>
</evidence>
<evidence type="ECO:0000256" key="2">
    <source>
        <dbReference type="ARBA" id="ARBA00022692"/>
    </source>
</evidence>
<evidence type="ECO:0000313" key="8">
    <source>
        <dbReference type="Proteomes" id="UP000471705"/>
    </source>
</evidence>
<gene>
    <name evidence="7" type="ORF">GR257_32495</name>
</gene>
<evidence type="ECO:0000256" key="3">
    <source>
        <dbReference type="ARBA" id="ARBA00022989"/>
    </source>
</evidence>
<dbReference type="Gene3D" id="1.20.1510.10">
    <property type="entry name" value="Cation efflux protein transmembrane domain"/>
    <property type="match status" value="1"/>
</dbReference>
<dbReference type="InterPro" id="IPR027469">
    <property type="entry name" value="Cation_efflux_TMD_sf"/>
</dbReference>
<feature type="transmembrane region" description="Helical" evidence="5">
    <location>
        <begin position="47"/>
        <end position="64"/>
    </location>
</feature>
<accession>A0A7K3VRH6</accession>
<dbReference type="AlphaFoldDB" id="A0A7K3VRH6"/>
<feature type="transmembrane region" description="Helical" evidence="5">
    <location>
        <begin position="103"/>
        <end position="124"/>
    </location>
</feature>
<protein>
    <submittedName>
        <fullName evidence="7">Cation transporter</fullName>
    </submittedName>
</protein>
<keyword evidence="2 5" id="KW-0812">Transmembrane</keyword>
<evidence type="ECO:0000256" key="1">
    <source>
        <dbReference type="ARBA" id="ARBA00004141"/>
    </source>
</evidence>
<name>A0A7K3VRH6_RHILE</name>
<feature type="transmembrane region" description="Helical" evidence="5">
    <location>
        <begin position="12"/>
        <end position="35"/>
    </location>
</feature>
<dbReference type="RefSeq" id="WP_164049593.1">
    <property type="nucleotide sequence ID" value="NZ_WUFV01000030.1"/>
</dbReference>
<proteinExistence type="predicted"/>
<dbReference type="GO" id="GO:0016020">
    <property type="term" value="C:membrane"/>
    <property type="evidence" value="ECO:0007669"/>
    <property type="project" value="UniProtKB-SubCell"/>
</dbReference>
<dbReference type="InterPro" id="IPR058533">
    <property type="entry name" value="Cation_efflux_TM"/>
</dbReference>
<evidence type="ECO:0000313" key="7">
    <source>
        <dbReference type="EMBL" id="NEK19494.1"/>
    </source>
</evidence>